<organism evidence="3 4">
    <name type="scientific">Vitrella brassicaformis (strain CCMP3155)</name>
    <dbReference type="NCBI Taxonomy" id="1169540"/>
    <lineage>
        <taxon>Eukaryota</taxon>
        <taxon>Sar</taxon>
        <taxon>Alveolata</taxon>
        <taxon>Colpodellida</taxon>
        <taxon>Vitrellaceae</taxon>
        <taxon>Vitrella</taxon>
    </lineage>
</organism>
<keyword evidence="4" id="KW-1185">Reference proteome</keyword>
<dbReference type="VEuPathDB" id="CryptoDB:Vbra_20072"/>
<feature type="domain" description="Ubiquitin-like" evidence="2">
    <location>
        <begin position="131"/>
        <end position="192"/>
    </location>
</feature>
<protein>
    <recommendedName>
        <fullName evidence="2">Ubiquitin-like domain-containing protein</fullName>
    </recommendedName>
</protein>
<dbReference type="EMBL" id="CDMY01000047">
    <property type="protein sequence ID" value="CEL92117.1"/>
    <property type="molecule type" value="Genomic_DNA"/>
</dbReference>
<reference evidence="3 4" key="1">
    <citation type="submission" date="2014-11" db="EMBL/GenBank/DDBJ databases">
        <authorList>
            <person name="Zhu J."/>
            <person name="Qi W."/>
            <person name="Song R."/>
        </authorList>
    </citation>
    <scope>NUCLEOTIDE SEQUENCE [LARGE SCALE GENOMIC DNA]</scope>
</reference>
<dbReference type="InParanoid" id="A0A0G4EA68"/>
<feature type="region of interest" description="Disordered" evidence="1">
    <location>
        <begin position="1"/>
        <end position="24"/>
    </location>
</feature>
<dbReference type="AlphaFoldDB" id="A0A0G4EA68"/>
<dbReference type="InterPro" id="IPR000626">
    <property type="entry name" value="Ubiquitin-like_dom"/>
</dbReference>
<dbReference type="SUPFAM" id="SSF54236">
    <property type="entry name" value="Ubiquitin-like"/>
    <property type="match status" value="1"/>
</dbReference>
<gene>
    <name evidence="3" type="ORF">Vbra_20072</name>
</gene>
<name>A0A0G4EA68_VITBC</name>
<evidence type="ECO:0000313" key="3">
    <source>
        <dbReference type="EMBL" id="CEL92117.1"/>
    </source>
</evidence>
<dbReference type="PROSITE" id="PS50053">
    <property type="entry name" value="UBIQUITIN_2"/>
    <property type="match status" value="1"/>
</dbReference>
<dbReference type="CDD" id="cd17039">
    <property type="entry name" value="Ubl_ubiquitin_like"/>
    <property type="match status" value="1"/>
</dbReference>
<accession>A0A0G4EA68</accession>
<feature type="compositionally biased region" description="Gly residues" evidence="1">
    <location>
        <begin position="212"/>
        <end position="228"/>
    </location>
</feature>
<feature type="region of interest" description="Disordered" evidence="1">
    <location>
        <begin position="204"/>
        <end position="228"/>
    </location>
</feature>
<evidence type="ECO:0000259" key="2">
    <source>
        <dbReference type="PROSITE" id="PS50053"/>
    </source>
</evidence>
<sequence length="263" mass="27799">MDKSMEGTDVPPAGASKSFSKSFSRQHTRQKVAAAAATSVAATVHLPGDGRQIDLEAELEETVLSFKGRLLALWQQNAPPAPEVPKGRLVLMEGSAGTFLPNKAKIKESGLPPGAAHVHLYIVESPPLPPLVLFLTNAHTAQTVALEMCFHDSIADVKQQLSQHMAIAVENQTLICEGEELPNERRLRDCYLGIEAVPNRRAHQAASKAKAGEGGQEGGSGDQSGVYGGAVGGVQAPLACHSHVYVLDRNDAGDPDPPPAEVE</sequence>
<evidence type="ECO:0000256" key="1">
    <source>
        <dbReference type="SAM" id="MobiDB-lite"/>
    </source>
</evidence>
<evidence type="ECO:0000313" key="4">
    <source>
        <dbReference type="Proteomes" id="UP000041254"/>
    </source>
</evidence>
<dbReference type="InterPro" id="IPR029071">
    <property type="entry name" value="Ubiquitin-like_domsf"/>
</dbReference>
<dbReference type="Pfam" id="PF00240">
    <property type="entry name" value="ubiquitin"/>
    <property type="match status" value="1"/>
</dbReference>
<dbReference type="Gene3D" id="3.10.20.90">
    <property type="entry name" value="Phosphatidylinositol 3-kinase Catalytic Subunit, Chain A, domain 1"/>
    <property type="match status" value="1"/>
</dbReference>
<dbReference type="Proteomes" id="UP000041254">
    <property type="component" value="Unassembled WGS sequence"/>
</dbReference>
<proteinExistence type="predicted"/>